<reference evidence="1" key="1">
    <citation type="submission" date="2021-02" db="EMBL/GenBank/DDBJ databases">
        <authorList>
            <consortium name="DOE Joint Genome Institute"/>
            <person name="Ahrendt S."/>
            <person name="Looney B.P."/>
            <person name="Miyauchi S."/>
            <person name="Morin E."/>
            <person name="Drula E."/>
            <person name="Courty P.E."/>
            <person name="Chicoki N."/>
            <person name="Fauchery L."/>
            <person name="Kohler A."/>
            <person name="Kuo A."/>
            <person name="Labutti K."/>
            <person name="Pangilinan J."/>
            <person name="Lipzen A."/>
            <person name="Riley R."/>
            <person name="Andreopoulos W."/>
            <person name="He G."/>
            <person name="Johnson J."/>
            <person name="Barry K.W."/>
            <person name="Grigoriev I.V."/>
            <person name="Nagy L."/>
            <person name="Hibbett D."/>
            <person name="Henrissat B."/>
            <person name="Matheny P.B."/>
            <person name="Labbe J."/>
            <person name="Martin F."/>
        </authorList>
    </citation>
    <scope>NUCLEOTIDE SEQUENCE</scope>
    <source>
        <strain evidence="1">FP105234-sp</strain>
    </source>
</reference>
<name>A0ACB8RYP5_9AGAM</name>
<proteinExistence type="predicted"/>
<protein>
    <submittedName>
        <fullName evidence="1">Uncharacterized protein</fullName>
    </submittedName>
</protein>
<organism evidence="1 2">
    <name type="scientific">Auriscalpium vulgare</name>
    <dbReference type="NCBI Taxonomy" id="40419"/>
    <lineage>
        <taxon>Eukaryota</taxon>
        <taxon>Fungi</taxon>
        <taxon>Dikarya</taxon>
        <taxon>Basidiomycota</taxon>
        <taxon>Agaricomycotina</taxon>
        <taxon>Agaricomycetes</taxon>
        <taxon>Russulales</taxon>
        <taxon>Auriscalpiaceae</taxon>
        <taxon>Auriscalpium</taxon>
    </lineage>
</organism>
<sequence length="322" mass="35438">MSTALPSLDSTMGGLYIGILASAALWGVTTLQTWYYYREYPKDPWHFKALVAVVFVLDTFHQILIAHTGYTYLVTHFFDPQFLGHIVWSIVTEVIPAAIVSFIVQCFFISRIWILSKKNVVVVGVVSLFVLVQLVVTIVYLAKAFTFSTYAELATIKGWSMSINGTTVASDTSIALVLCYLLRNSRTGFRRSDTLINKLILFTVNTGLLTSIDAVCSLATIAALPNTFVYISFFFAQSRLYSNSLMATLNARNHLRNDTTNGSSSISLSGIGGRNAAVTDPSFHPLGIANVAIRIDTTTEYNGETDVDNSIDRKENASFNSS</sequence>
<reference evidence="1" key="2">
    <citation type="journal article" date="2022" name="New Phytol.">
        <title>Evolutionary transition to the ectomycorrhizal habit in the genomes of a hyperdiverse lineage of mushroom-forming fungi.</title>
        <authorList>
            <person name="Looney B."/>
            <person name="Miyauchi S."/>
            <person name="Morin E."/>
            <person name="Drula E."/>
            <person name="Courty P.E."/>
            <person name="Kohler A."/>
            <person name="Kuo A."/>
            <person name="LaButti K."/>
            <person name="Pangilinan J."/>
            <person name="Lipzen A."/>
            <person name="Riley R."/>
            <person name="Andreopoulos W."/>
            <person name="He G."/>
            <person name="Johnson J."/>
            <person name="Nolan M."/>
            <person name="Tritt A."/>
            <person name="Barry K.W."/>
            <person name="Grigoriev I.V."/>
            <person name="Nagy L.G."/>
            <person name="Hibbett D."/>
            <person name="Henrissat B."/>
            <person name="Matheny P.B."/>
            <person name="Labbe J."/>
            <person name="Martin F.M."/>
        </authorList>
    </citation>
    <scope>NUCLEOTIDE SEQUENCE</scope>
    <source>
        <strain evidence="1">FP105234-sp</strain>
    </source>
</reference>
<dbReference type="EMBL" id="MU275878">
    <property type="protein sequence ID" value="KAI0049075.1"/>
    <property type="molecule type" value="Genomic_DNA"/>
</dbReference>
<evidence type="ECO:0000313" key="2">
    <source>
        <dbReference type="Proteomes" id="UP000814033"/>
    </source>
</evidence>
<dbReference type="Proteomes" id="UP000814033">
    <property type="component" value="Unassembled WGS sequence"/>
</dbReference>
<evidence type="ECO:0000313" key="1">
    <source>
        <dbReference type="EMBL" id="KAI0049075.1"/>
    </source>
</evidence>
<accession>A0ACB8RYP5</accession>
<comment type="caution">
    <text evidence="1">The sequence shown here is derived from an EMBL/GenBank/DDBJ whole genome shotgun (WGS) entry which is preliminary data.</text>
</comment>
<keyword evidence="2" id="KW-1185">Reference proteome</keyword>
<gene>
    <name evidence="1" type="ORF">FA95DRAFT_962839</name>
</gene>